<comment type="similarity">
    <text evidence="8">Belongs to the MurJ/MviN family.</text>
</comment>
<organism evidence="10 11">
    <name type="scientific">Pontibacillus yanchengensis Y32</name>
    <dbReference type="NCBI Taxonomy" id="1385514"/>
    <lineage>
        <taxon>Bacteria</taxon>
        <taxon>Bacillati</taxon>
        <taxon>Bacillota</taxon>
        <taxon>Bacilli</taxon>
        <taxon>Bacillales</taxon>
        <taxon>Bacillaceae</taxon>
        <taxon>Pontibacillus</taxon>
    </lineage>
</organism>
<dbReference type="GO" id="GO:0015648">
    <property type="term" value="F:lipid-linked peptidoglycan transporter activity"/>
    <property type="evidence" value="ECO:0007669"/>
    <property type="project" value="UniProtKB-UniRule"/>
</dbReference>
<comment type="subcellular location">
    <subcellularLocation>
        <location evidence="1">Cell membrane</location>
        <topology evidence="1">Multi-pass membrane protein</topology>
    </subcellularLocation>
</comment>
<evidence type="ECO:0000256" key="5">
    <source>
        <dbReference type="ARBA" id="ARBA00022984"/>
    </source>
</evidence>
<evidence type="ECO:0000256" key="7">
    <source>
        <dbReference type="ARBA" id="ARBA00023136"/>
    </source>
</evidence>
<feature type="transmembrane region" description="Helical" evidence="9">
    <location>
        <begin position="376"/>
        <end position="395"/>
    </location>
</feature>
<dbReference type="AlphaFoldDB" id="A0A0A2TFA8"/>
<feature type="transmembrane region" description="Helical" evidence="9">
    <location>
        <begin position="306"/>
        <end position="330"/>
    </location>
</feature>
<feature type="transmembrane region" description="Helical" evidence="9">
    <location>
        <begin position="401"/>
        <end position="423"/>
    </location>
</feature>
<evidence type="ECO:0000256" key="3">
    <source>
        <dbReference type="ARBA" id="ARBA00022692"/>
    </source>
</evidence>
<evidence type="ECO:0000256" key="1">
    <source>
        <dbReference type="ARBA" id="ARBA00004651"/>
    </source>
</evidence>
<protein>
    <recommendedName>
        <fullName evidence="8">Lipid II flippase</fullName>
    </recommendedName>
</protein>
<dbReference type="RefSeq" id="WP_036814924.1">
    <property type="nucleotide sequence ID" value="NZ_AVBF01000001.1"/>
</dbReference>
<feature type="transmembrane region" description="Helical" evidence="9">
    <location>
        <begin position="129"/>
        <end position="150"/>
    </location>
</feature>
<dbReference type="GO" id="GO:0034204">
    <property type="term" value="P:lipid translocation"/>
    <property type="evidence" value="ECO:0007669"/>
    <property type="project" value="TreeGrafter"/>
</dbReference>
<accession>A0A0A2TFA8</accession>
<proteinExistence type="inferred from homology"/>
<feature type="transmembrane region" description="Helical" evidence="9">
    <location>
        <begin position="435"/>
        <end position="455"/>
    </location>
</feature>
<keyword evidence="4 8" id="KW-0133">Cell shape</keyword>
<dbReference type="GO" id="GO:0009252">
    <property type="term" value="P:peptidoglycan biosynthetic process"/>
    <property type="evidence" value="ECO:0007669"/>
    <property type="project" value="UniProtKB-UniRule"/>
</dbReference>
<dbReference type="EMBL" id="AVBF01000001">
    <property type="protein sequence ID" value="KGP74527.1"/>
    <property type="molecule type" value="Genomic_DNA"/>
</dbReference>
<evidence type="ECO:0000256" key="6">
    <source>
        <dbReference type="ARBA" id="ARBA00022989"/>
    </source>
</evidence>
<dbReference type="InterPro" id="IPR051050">
    <property type="entry name" value="Lipid_II_flippase_MurJ/MviN"/>
</dbReference>
<keyword evidence="2 8" id="KW-1003">Cell membrane</keyword>
<comment type="function">
    <text evidence="8">Involved in peptidoglycan biosynthesis. Transports lipid-linked peptidoglycan precursors from the inner to the outer leaflet of the cytoplasmic membrane.</text>
</comment>
<evidence type="ECO:0000256" key="9">
    <source>
        <dbReference type="SAM" id="Phobius"/>
    </source>
</evidence>
<keyword evidence="7 8" id="KW-0472">Membrane</keyword>
<evidence type="ECO:0000256" key="4">
    <source>
        <dbReference type="ARBA" id="ARBA00022960"/>
    </source>
</evidence>
<dbReference type="PANTHER" id="PTHR47019">
    <property type="entry name" value="LIPID II FLIPPASE MURJ"/>
    <property type="match status" value="1"/>
</dbReference>
<dbReference type="Proteomes" id="UP000030147">
    <property type="component" value="Unassembled WGS sequence"/>
</dbReference>
<dbReference type="GO" id="GO:0071555">
    <property type="term" value="P:cell wall organization"/>
    <property type="evidence" value="ECO:0007669"/>
    <property type="project" value="UniProtKB-UniRule"/>
</dbReference>
<dbReference type="eggNOG" id="COG0728">
    <property type="taxonomic scope" value="Bacteria"/>
</dbReference>
<evidence type="ECO:0000256" key="2">
    <source>
        <dbReference type="ARBA" id="ARBA00022475"/>
    </source>
</evidence>
<keyword evidence="8" id="KW-0813">Transport</keyword>
<dbReference type="OrthoDB" id="9804143at2"/>
<feature type="transmembrane region" description="Helical" evidence="9">
    <location>
        <begin position="224"/>
        <end position="244"/>
    </location>
</feature>
<keyword evidence="8" id="KW-0961">Cell wall biogenesis/degradation</keyword>
<gene>
    <name evidence="10" type="ORF">N782_00005</name>
</gene>
<feature type="transmembrane region" description="Helical" evidence="9">
    <location>
        <begin position="264"/>
        <end position="286"/>
    </location>
</feature>
<keyword evidence="3 9" id="KW-0812">Transmembrane</keyword>
<dbReference type="GO" id="GO:0008360">
    <property type="term" value="P:regulation of cell shape"/>
    <property type="evidence" value="ECO:0007669"/>
    <property type="project" value="UniProtKB-UniRule"/>
</dbReference>
<keyword evidence="6 9" id="KW-1133">Transmembrane helix</keyword>
<sequence>MSRLKQTAIWITLLSIFLKLLGFVRESMIAREFGVSNETDAFMIAFTFVTLILALIANGFNSAFLPKYVEKRKENMEEAERNANGVLNYTTLFFLGVSVIAYFFTPTIVEFLFGSRSEETLRITVDLTRVFFICMVVIALSGVLESYLQARRIFVPTQLSKIMGTLMATLFIIFFADMWGIYSVAYGFVFGTFLGVCIQFGALVYGGFKWMPKFKLDDEFGRKLMLLLAPALLHSSVGHINVFVNKMFANRIETGAVTYLNNASLIMSIPSTIFTTTIVAIIFTLLSEQADNKEKFRETLYMGYQIGMMTLLPIAIGTLLVGKAVISFIYEGGEFTAQDTANTYFVLQLYIPIILTQGLLVIGVKGMYAQGAAKRLLKISSTTILLNAALNWLFIQPLGYPGLALSSSVVALYYVTATTLAVYRDYDRSELKKLVQLFFRVLVPSIIMAVPIVLIQQFTSIETLYALWRLLILVPIGVVFYVAGMYVFYREGFRQMLRVVKDRKSMS</sequence>
<dbReference type="GO" id="GO:0005886">
    <property type="term" value="C:plasma membrane"/>
    <property type="evidence" value="ECO:0007669"/>
    <property type="project" value="UniProtKB-SubCell"/>
</dbReference>
<dbReference type="STRING" id="1385514.N782_00005"/>
<feature type="transmembrane region" description="Helical" evidence="9">
    <location>
        <begin position="188"/>
        <end position="208"/>
    </location>
</feature>
<reference evidence="10 11" key="1">
    <citation type="journal article" date="2015" name="Stand. Genomic Sci.">
        <title>High quality draft genome sequence of the moderately halophilic bacterium Pontibacillus yanchengensis Y32(T) and comparison among Pontibacillus genomes.</title>
        <authorList>
            <person name="Huang J."/>
            <person name="Qiao Z.X."/>
            <person name="Tang J.W."/>
            <person name="Wang G."/>
        </authorList>
    </citation>
    <scope>NUCLEOTIDE SEQUENCE [LARGE SCALE GENOMIC DNA]</scope>
    <source>
        <strain evidence="10 11">Y32</strain>
    </source>
</reference>
<name>A0A0A2TFA8_9BACI</name>
<evidence type="ECO:0000313" key="10">
    <source>
        <dbReference type="EMBL" id="KGP74527.1"/>
    </source>
</evidence>
<feature type="transmembrane region" description="Helical" evidence="9">
    <location>
        <begin position="342"/>
        <end position="364"/>
    </location>
</feature>
<dbReference type="NCBIfam" id="TIGR01695">
    <property type="entry name" value="murJ_mviN"/>
    <property type="match status" value="1"/>
</dbReference>
<feature type="transmembrane region" description="Helical" evidence="9">
    <location>
        <begin position="86"/>
        <end position="109"/>
    </location>
</feature>
<dbReference type="Pfam" id="PF03023">
    <property type="entry name" value="MurJ"/>
    <property type="match status" value="1"/>
</dbReference>
<comment type="caution">
    <text evidence="10">The sequence shown here is derived from an EMBL/GenBank/DDBJ whole genome shotgun (WGS) entry which is preliminary data.</text>
</comment>
<dbReference type="PRINTS" id="PR01806">
    <property type="entry name" value="VIRFACTRMVIN"/>
</dbReference>
<feature type="transmembrane region" description="Helical" evidence="9">
    <location>
        <begin position="162"/>
        <end position="182"/>
    </location>
</feature>
<evidence type="ECO:0000256" key="8">
    <source>
        <dbReference type="PIRNR" id="PIRNR002869"/>
    </source>
</evidence>
<keyword evidence="5 8" id="KW-0573">Peptidoglycan synthesis</keyword>
<dbReference type="PANTHER" id="PTHR47019:SF1">
    <property type="entry name" value="LIPID II FLIPPASE MURJ"/>
    <property type="match status" value="1"/>
</dbReference>
<feature type="transmembrane region" description="Helical" evidence="9">
    <location>
        <begin position="7"/>
        <end position="24"/>
    </location>
</feature>
<feature type="transmembrane region" description="Helical" evidence="9">
    <location>
        <begin position="467"/>
        <end position="489"/>
    </location>
</feature>
<dbReference type="InterPro" id="IPR004268">
    <property type="entry name" value="MurJ"/>
</dbReference>
<keyword evidence="11" id="KW-1185">Reference proteome</keyword>
<evidence type="ECO:0000313" key="11">
    <source>
        <dbReference type="Proteomes" id="UP000030147"/>
    </source>
</evidence>
<dbReference type="PIRSF" id="PIRSF002869">
    <property type="entry name" value="MviN"/>
    <property type="match status" value="1"/>
</dbReference>
<feature type="transmembrane region" description="Helical" evidence="9">
    <location>
        <begin position="44"/>
        <end position="65"/>
    </location>
</feature>